<keyword evidence="7" id="KW-1185">Reference proteome</keyword>
<dbReference type="STRING" id="1122192.SAMN02745673_01648"/>
<dbReference type="AlphaFoldDB" id="A0A1T4P6N9"/>
<evidence type="ECO:0000256" key="1">
    <source>
        <dbReference type="ARBA" id="ARBA00023015"/>
    </source>
</evidence>
<feature type="domain" description="HTH tetR-type" evidence="5">
    <location>
        <begin position="18"/>
        <end position="76"/>
    </location>
</feature>
<dbReference type="Proteomes" id="UP000190637">
    <property type="component" value="Unassembled WGS sequence"/>
</dbReference>
<dbReference type="SUPFAM" id="SSF46689">
    <property type="entry name" value="Homeodomain-like"/>
    <property type="match status" value="1"/>
</dbReference>
<keyword evidence="2 4" id="KW-0238">DNA-binding</keyword>
<feature type="DNA-binding region" description="H-T-H motif" evidence="4">
    <location>
        <begin position="39"/>
        <end position="58"/>
    </location>
</feature>
<protein>
    <submittedName>
        <fullName evidence="6">Transcriptional regulator, TetR family</fullName>
    </submittedName>
</protein>
<dbReference type="InterPro" id="IPR050109">
    <property type="entry name" value="HTH-type_TetR-like_transc_reg"/>
</dbReference>
<dbReference type="PANTHER" id="PTHR30055">
    <property type="entry name" value="HTH-TYPE TRANSCRIPTIONAL REGULATOR RUTR"/>
    <property type="match status" value="1"/>
</dbReference>
<dbReference type="GO" id="GO:0003700">
    <property type="term" value="F:DNA-binding transcription factor activity"/>
    <property type="evidence" value="ECO:0007669"/>
    <property type="project" value="TreeGrafter"/>
</dbReference>
<accession>A0A1T4P6N9</accession>
<keyword evidence="1" id="KW-0805">Transcription regulation</keyword>
<dbReference type="Gene3D" id="1.10.357.10">
    <property type="entry name" value="Tetracycline Repressor, domain 2"/>
    <property type="match status" value="1"/>
</dbReference>
<evidence type="ECO:0000259" key="5">
    <source>
        <dbReference type="PROSITE" id="PS50977"/>
    </source>
</evidence>
<dbReference type="PANTHER" id="PTHR30055:SF234">
    <property type="entry name" value="HTH-TYPE TRANSCRIPTIONAL REGULATOR BETI"/>
    <property type="match status" value="1"/>
</dbReference>
<organism evidence="6 7">
    <name type="scientific">Marinactinospora thermotolerans DSM 45154</name>
    <dbReference type="NCBI Taxonomy" id="1122192"/>
    <lineage>
        <taxon>Bacteria</taxon>
        <taxon>Bacillati</taxon>
        <taxon>Actinomycetota</taxon>
        <taxon>Actinomycetes</taxon>
        <taxon>Streptosporangiales</taxon>
        <taxon>Nocardiopsidaceae</taxon>
        <taxon>Marinactinospora</taxon>
    </lineage>
</organism>
<dbReference type="PROSITE" id="PS50977">
    <property type="entry name" value="HTH_TETR_2"/>
    <property type="match status" value="1"/>
</dbReference>
<dbReference type="GO" id="GO:0000976">
    <property type="term" value="F:transcription cis-regulatory region binding"/>
    <property type="evidence" value="ECO:0007669"/>
    <property type="project" value="TreeGrafter"/>
</dbReference>
<dbReference type="EMBL" id="FUWS01000004">
    <property type="protein sequence ID" value="SJZ86876.1"/>
    <property type="molecule type" value="Genomic_DNA"/>
</dbReference>
<evidence type="ECO:0000313" key="7">
    <source>
        <dbReference type="Proteomes" id="UP000190637"/>
    </source>
</evidence>
<gene>
    <name evidence="6" type="ORF">SAMN02745673_01648</name>
</gene>
<evidence type="ECO:0000313" key="6">
    <source>
        <dbReference type="EMBL" id="SJZ86876.1"/>
    </source>
</evidence>
<evidence type="ECO:0000256" key="2">
    <source>
        <dbReference type="ARBA" id="ARBA00023125"/>
    </source>
</evidence>
<dbReference type="InterPro" id="IPR001647">
    <property type="entry name" value="HTH_TetR"/>
</dbReference>
<dbReference type="OrthoDB" id="3869819at2"/>
<evidence type="ECO:0000256" key="4">
    <source>
        <dbReference type="PROSITE-ProRule" id="PRU00335"/>
    </source>
</evidence>
<name>A0A1T4P6N9_9ACTN</name>
<dbReference type="InterPro" id="IPR009057">
    <property type="entry name" value="Homeodomain-like_sf"/>
</dbReference>
<keyword evidence="3" id="KW-0804">Transcription</keyword>
<reference evidence="6 7" key="1">
    <citation type="submission" date="2017-02" db="EMBL/GenBank/DDBJ databases">
        <authorList>
            <person name="Peterson S.W."/>
        </authorList>
    </citation>
    <scope>NUCLEOTIDE SEQUENCE [LARGE SCALE GENOMIC DNA]</scope>
    <source>
        <strain evidence="6 7">DSM 45154</strain>
    </source>
</reference>
<sequence>MTGEPSRTSVRGQRADACRNHERIIRAAGVLLAEHPGATMEELTAATGLGRTTVYRHFHTREQLVGEVYQDAFTGARQVFVAAQLTECPLGELVERAVTATMEAVQAYPVLVNGPGLDVAVGGGLPHDYADCLEPLRLALARGQAAGILNPALPSRWLAGTLLDDCAGAARFSTELREAGQDPRRLVGEAFVRAWSAR</sequence>
<evidence type="ECO:0000256" key="3">
    <source>
        <dbReference type="ARBA" id="ARBA00023163"/>
    </source>
</evidence>
<dbReference type="RefSeq" id="WP_078761039.1">
    <property type="nucleotide sequence ID" value="NZ_FUWS01000004.1"/>
</dbReference>
<proteinExistence type="predicted"/>
<dbReference type="Pfam" id="PF00440">
    <property type="entry name" value="TetR_N"/>
    <property type="match status" value="1"/>
</dbReference>